<organism evidence="1 2">
    <name type="scientific">Pseudochrobactrum saccharolyticum</name>
    <dbReference type="NCBI Taxonomy" id="354352"/>
    <lineage>
        <taxon>Bacteria</taxon>
        <taxon>Pseudomonadati</taxon>
        <taxon>Pseudomonadota</taxon>
        <taxon>Alphaproteobacteria</taxon>
        <taxon>Hyphomicrobiales</taxon>
        <taxon>Brucellaceae</taxon>
        <taxon>Pseudochrobactrum</taxon>
    </lineage>
</organism>
<keyword evidence="2" id="KW-1185">Reference proteome</keyword>
<dbReference type="AlphaFoldDB" id="A0A7W8AI45"/>
<sequence>MDESKPMNLSLFKNLCKDGKFKEALALATTGYEDDRLAPTRFSMDKKTGNPIFYRGNKRVELNADNEWQISKNLNF</sequence>
<gene>
    <name evidence="1" type="ORF">HNQ68_000806</name>
</gene>
<dbReference type="Proteomes" id="UP000531231">
    <property type="component" value="Unassembled WGS sequence"/>
</dbReference>
<reference evidence="1 2" key="1">
    <citation type="submission" date="2020-08" db="EMBL/GenBank/DDBJ databases">
        <title>Genomic Encyclopedia of Type Strains, Phase IV (KMG-IV): sequencing the most valuable type-strain genomes for metagenomic binning, comparative biology and taxonomic classification.</title>
        <authorList>
            <person name="Goeker M."/>
        </authorList>
    </citation>
    <scope>NUCLEOTIDE SEQUENCE [LARGE SCALE GENOMIC DNA]</scope>
    <source>
        <strain evidence="1 2">DSM 25620</strain>
    </source>
</reference>
<evidence type="ECO:0000313" key="1">
    <source>
        <dbReference type="EMBL" id="MBB5090294.1"/>
    </source>
</evidence>
<accession>A0A7W8AI45</accession>
<name>A0A7W8AI45_9HYPH</name>
<comment type="caution">
    <text evidence="1">The sequence shown here is derived from an EMBL/GenBank/DDBJ whole genome shotgun (WGS) entry which is preliminary data.</text>
</comment>
<protein>
    <submittedName>
        <fullName evidence="1">Uncharacterized protein</fullName>
    </submittedName>
</protein>
<proteinExistence type="predicted"/>
<evidence type="ECO:0000313" key="2">
    <source>
        <dbReference type="Proteomes" id="UP000531231"/>
    </source>
</evidence>
<dbReference type="EMBL" id="JACHIL010000001">
    <property type="protein sequence ID" value="MBB5090294.1"/>
    <property type="molecule type" value="Genomic_DNA"/>
</dbReference>